<evidence type="ECO:0000313" key="4">
    <source>
        <dbReference type="EMBL" id="MBO0609451.1"/>
    </source>
</evidence>
<accession>A0ABS3I553</accession>
<organism evidence="1 5">
    <name type="scientific">Myceligenerans salitolerans</name>
    <dbReference type="NCBI Taxonomy" id="1230528"/>
    <lineage>
        <taxon>Bacteria</taxon>
        <taxon>Bacillati</taxon>
        <taxon>Actinomycetota</taxon>
        <taxon>Actinomycetes</taxon>
        <taxon>Micrococcales</taxon>
        <taxon>Promicromonosporaceae</taxon>
        <taxon>Myceligenerans</taxon>
    </lineage>
</organism>
<reference evidence="1 5" key="2">
    <citation type="submission" date="2021-03" db="EMBL/GenBank/DDBJ databases">
        <authorList>
            <person name="Xin L."/>
        </authorList>
    </citation>
    <scope>NUCLEOTIDE SEQUENCE [LARGE SCALE GENOMIC DNA]</scope>
    <source>
        <strain evidence="1 5">XHU 5031</strain>
    </source>
</reference>
<dbReference type="EMBL" id="JAFMPK010000021">
    <property type="protein sequence ID" value="MBO0608118.1"/>
    <property type="molecule type" value="Genomic_DNA"/>
</dbReference>
<dbReference type="Proteomes" id="UP000664617">
    <property type="component" value="Unassembled WGS sequence"/>
</dbReference>
<dbReference type="EMBL" id="JAFMPK010000024">
    <property type="protein sequence ID" value="MBO0608282.1"/>
    <property type="molecule type" value="Genomic_DNA"/>
</dbReference>
<name>A0ABS3I553_9MICO</name>
<protein>
    <submittedName>
        <fullName evidence="1">Uncharacterized protein</fullName>
    </submittedName>
</protein>
<evidence type="ECO:0000313" key="1">
    <source>
        <dbReference type="EMBL" id="MBO0608118.1"/>
    </source>
</evidence>
<proteinExistence type="predicted"/>
<evidence type="ECO:0000313" key="3">
    <source>
        <dbReference type="EMBL" id="MBO0608282.1"/>
    </source>
</evidence>
<gene>
    <name evidence="1" type="ORF">J0911_03645</name>
    <name evidence="2" type="ORF">J0911_03665</name>
    <name evidence="3" type="ORF">J0911_04490</name>
    <name evidence="4" type="ORF">J0911_10460</name>
</gene>
<sequence>MNDSLPSWLSNRPACYADTEDGGYVEDPGHVEILHMLADLNTGDNTFFVIYPEDEDVDWSISVHTRPGAFGGYEIEHRDAATGEQATTTEADHTTITTHVLDWISHR</sequence>
<dbReference type="EMBL" id="JAFMPK010000043">
    <property type="protein sequence ID" value="MBO0609451.1"/>
    <property type="molecule type" value="Genomic_DNA"/>
</dbReference>
<keyword evidence="5" id="KW-1185">Reference proteome</keyword>
<reference evidence="1" key="1">
    <citation type="submission" date="2021-03" db="EMBL/GenBank/DDBJ databases">
        <title>Myceligenerans salitolerans sp. nov., a halotolerant actinomycete isolated from a salt lake in Xinjiang, China.</title>
        <authorList>
            <person name="Guan T."/>
        </authorList>
    </citation>
    <scope>NUCLEOTIDE SEQUENCE</scope>
    <source>
        <strain evidence="1 5">XHU 5031</strain>
    </source>
</reference>
<comment type="caution">
    <text evidence="1">The sequence shown here is derived from an EMBL/GenBank/DDBJ whole genome shotgun (WGS) entry which is preliminary data.</text>
</comment>
<dbReference type="EMBL" id="JAFMPK010000021">
    <property type="protein sequence ID" value="MBO0608122.1"/>
    <property type="molecule type" value="Genomic_DNA"/>
</dbReference>
<reference evidence="5" key="3">
    <citation type="submission" date="2023-07" db="EMBL/GenBank/DDBJ databases">
        <title>Myceligenerans salitolerans sp. nov., a halotolerant actinomycete isolated from a salt lake in Xinjiang, China.</title>
        <authorList>
            <person name="Guan T."/>
        </authorList>
    </citation>
    <scope>NUCLEOTIDE SEQUENCE [LARGE SCALE GENOMIC DNA]</scope>
    <source>
        <strain evidence="3 5">XHU 5031</strain>
    </source>
</reference>
<evidence type="ECO:0000313" key="5">
    <source>
        <dbReference type="Proteomes" id="UP000664617"/>
    </source>
</evidence>
<evidence type="ECO:0000313" key="2">
    <source>
        <dbReference type="EMBL" id="MBO0608122.1"/>
    </source>
</evidence>
<dbReference type="RefSeq" id="WP_207274113.1">
    <property type="nucleotide sequence ID" value="NZ_JAFMPK010000021.1"/>
</dbReference>